<feature type="chain" id="PRO_5047283059" evidence="7">
    <location>
        <begin position="27"/>
        <end position="1072"/>
    </location>
</feature>
<feature type="domain" description="TonB-dependent transporter Oar-like beta-barrel" evidence="8">
    <location>
        <begin position="241"/>
        <end position="309"/>
    </location>
</feature>
<dbReference type="PANTHER" id="PTHR30069:SF46">
    <property type="entry name" value="OAR PROTEIN"/>
    <property type="match status" value="1"/>
</dbReference>
<dbReference type="Proteomes" id="UP001157134">
    <property type="component" value="Unassembled WGS sequence"/>
</dbReference>
<dbReference type="InterPro" id="IPR039426">
    <property type="entry name" value="TonB-dep_rcpt-like"/>
</dbReference>
<dbReference type="EMBL" id="BSSV01000006">
    <property type="protein sequence ID" value="GLX86460.1"/>
    <property type="molecule type" value="Genomic_DNA"/>
</dbReference>
<dbReference type="InterPro" id="IPR036942">
    <property type="entry name" value="Beta-barrel_TonB_sf"/>
</dbReference>
<evidence type="ECO:0000256" key="6">
    <source>
        <dbReference type="ARBA" id="ARBA00023237"/>
    </source>
</evidence>
<dbReference type="SUPFAM" id="SSF49452">
    <property type="entry name" value="Starch-binding domain-like"/>
    <property type="match status" value="1"/>
</dbReference>
<feature type="signal peptide" evidence="7">
    <location>
        <begin position="1"/>
        <end position="26"/>
    </location>
</feature>
<dbReference type="Pfam" id="PF13620">
    <property type="entry name" value="CarboxypepD_reg"/>
    <property type="match status" value="1"/>
</dbReference>
<evidence type="ECO:0000256" key="2">
    <source>
        <dbReference type="ARBA" id="ARBA00022448"/>
    </source>
</evidence>
<keyword evidence="10" id="KW-1185">Reference proteome</keyword>
<keyword evidence="6" id="KW-0998">Cell outer membrane</keyword>
<comment type="subcellular location">
    <subcellularLocation>
        <location evidence="1">Cell outer membrane</location>
        <topology evidence="1">Multi-pass membrane protein</topology>
    </subcellularLocation>
</comment>
<organism evidence="9 10">
    <name type="scientific">Thalassotalea loyana</name>
    <dbReference type="NCBI Taxonomy" id="280483"/>
    <lineage>
        <taxon>Bacteria</taxon>
        <taxon>Pseudomonadati</taxon>
        <taxon>Pseudomonadota</taxon>
        <taxon>Gammaproteobacteria</taxon>
        <taxon>Alteromonadales</taxon>
        <taxon>Colwelliaceae</taxon>
        <taxon>Thalassotalea</taxon>
    </lineage>
</organism>
<dbReference type="PANTHER" id="PTHR30069">
    <property type="entry name" value="TONB-DEPENDENT OUTER MEMBRANE RECEPTOR"/>
    <property type="match status" value="1"/>
</dbReference>
<keyword evidence="5" id="KW-0472">Membrane</keyword>
<evidence type="ECO:0000259" key="8">
    <source>
        <dbReference type="Pfam" id="PF25183"/>
    </source>
</evidence>
<comment type="caution">
    <text evidence="9">The sequence shown here is derived from an EMBL/GenBank/DDBJ whole genome shotgun (WGS) entry which is preliminary data.</text>
</comment>
<dbReference type="Gene3D" id="2.40.170.20">
    <property type="entry name" value="TonB-dependent receptor, beta-barrel domain"/>
    <property type="match status" value="1"/>
</dbReference>
<dbReference type="SUPFAM" id="SSF56935">
    <property type="entry name" value="Porins"/>
    <property type="match status" value="1"/>
</dbReference>
<protein>
    <submittedName>
        <fullName evidence="9">Oar protein</fullName>
    </submittedName>
</protein>
<dbReference type="InterPro" id="IPR057601">
    <property type="entry name" value="Oar-like_b-barrel"/>
</dbReference>
<accession>A0ABQ6HEC1</accession>
<evidence type="ECO:0000313" key="9">
    <source>
        <dbReference type="EMBL" id="GLX86460.1"/>
    </source>
</evidence>
<evidence type="ECO:0000256" key="3">
    <source>
        <dbReference type="ARBA" id="ARBA00022452"/>
    </source>
</evidence>
<name>A0ABQ6HEC1_9GAMM</name>
<evidence type="ECO:0000256" key="5">
    <source>
        <dbReference type="ARBA" id="ARBA00023136"/>
    </source>
</evidence>
<reference evidence="9 10" key="1">
    <citation type="submission" date="2023-03" db="EMBL/GenBank/DDBJ databases">
        <title>Thalassotalea loyana LMG 22536T draft genome sequence.</title>
        <authorList>
            <person name="Sawabe T."/>
        </authorList>
    </citation>
    <scope>NUCLEOTIDE SEQUENCE [LARGE SCALE GENOMIC DNA]</scope>
    <source>
        <strain evidence="9 10">LMG 22536</strain>
    </source>
</reference>
<evidence type="ECO:0000256" key="4">
    <source>
        <dbReference type="ARBA" id="ARBA00022692"/>
    </source>
</evidence>
<dbReference type="Gene3D" id="2.60.40.1120">
    <property type="entry name" value="Carboxypeptidase-like, regulatory domain"/>
    <property type="match status" value="1"/>
</dbReference>
<proteinExistence type="predicted"/>
<dbReference type="Pfam" id="PF25183">
    <property type="entry name" value="OMP_b-brl_4"/>
    <property type="match status" value="2"/>
</dbReference>
<evidence type="ECO:0000313" key="10">
    <source>
        <dbReference type="Proteomes" id="UP001157134"/>
    </source>
</evidence>
<feature type="domain" description="TonB-dependent transporter Oar-like beta-barrel" evidence="8">
    <location>
        <begin position="357"/>
        <end position="719"/>
    </location>
</feature>
<keyword evidence="7" id="KW-0732">Signal</keyword>
<sequence>MMKAHRLSQLASAVVLALGVSTTAFAADTTSSIRGSIVGPSGNAATNTTITVIHEPSGTRKTLTTNETGAFFAQGLRVGGPYTIEIDSDKFQDKTLKNIYISLGEVFRVSQALEDVDIERIQVTGSASVFDYASGSESTFYGDQISKAAAFSRDIKDIARQNPMAVIGNDGSSLYLAGSNPRYNSLKVDGVKLNDDFGLAGNGYPTERSPIAFDSIEQLSVSIAPFSAKEGGFSGGQLSVVTKSGTNDFTGSLFFERSSDSMAGTPENPETGEDILISYEEESYGATFGGPIIKDKLFFFASYETFEAPSTINKGPSGSGVANETSNISQADVDRVVNIARDRYNFDAGSWDASIPLEDEKYSLKLDWNINEDHRASFTYGHGFSNSAGNAGSGRSNELYLSSHWYNRSNEYDTYVGQLFSYWTEDFSTEFKASYKESVNGQVPVAGYGFGEVKIDHNGGRINIGPDDSRHANNLTNETLQLRFSGEYLHNDHAISFGWEYEQVDVYNIFMQHYLGSWYFDSIDDFEAGNADWFEYQNNPSLNRDDAAASFALSNHAFYLEDSWDVTDTFNLTYGIRYETILNDDKPALNELFVERHGFANNENLDGKDIILPRVGFTWDLDDHVENLTLRGGFGLFSGGSPNVWISNSFTNDGSRIALYRSFSDADAGSYLSNADPSGIPQNALDAISGASLDGARSNIDAIDPDFEIPSTWQYSLAADYIADLSAIGLGENWNMSAEVLYKEVEDGVIWSDLSRKVDTSRGVNGYTVDGRPIYGFAFNTDNQPYQDGDSGREARDILMTNIDGGKTLISTFTLNKTWENGLDMTFSYTNTDSEDRFAASGTSSNTSYEFHPVYDPENVELGTSSYETKHRITFNLRYSKEFFAGYETTFHAFFERKSARPYSWVLGKEFGPNGLDGGLDLHPTYLPYIPTSANDPAVDFVNGMSYDEIVAQLETIGLSTAGGPLAKNGERGPWVSSLDLRIEQELPGFAEGHNGLIYLDIDNAWALIDKDSARVYRNPFGNSSSDLFDYEINDAGQYVYSSQNLQPGDSPVRYEARASTWNVKIGIKYSF</sequence>
<gene>
    <name evidence="9" type="primary">oar</name>
    <name evidence="9" type="ORF">tloyanaT_27130</name>
</gene>
<evidence type="ECO:0000256" key="7">
    <source>
        <dbReference type="SAM" id="SignalP"/>
    </source>
</evidence>
<dbReference type="InterPro" id="IPR013784">
    <property type="entry name" value="Carb-bd-like_fold"/>
</dbReference>
<keyword evidence="2" id="KW-0813">Transport</keyword>
<keyword evidence="3" id="KW-1134">Transmembrane beta strand</keyword>
<keyword evidence="4" id="KW-0812">Transmembrane</keyword>
<evidence type="ECO:0000256" key="1">
    <source>
        <dbReference type="ARBA" id="ARBA00004571"/>
    </source>
</evidence>
<dbReference type="RefSeq" id="WP_284299510.1">
    <property type="nucleotide sequence ID" value="NZ_BSSV01000006.1"/>
</dbReference>